<dbReference type="GO" id="GO:0051539">
    <property type="term" value="F:4 iron, 4 sulfur cluster binding"/>
    <property type="evidence" value="ECO:0007669"/>
    <property type="project" value="UniProtKB-KW"/>
</dbReference>
<dbReference type="GO" id="GO:0002926">
    <property type="term" value="P:tRNA wobble base 5-methoxycarbonylmethyl-2-thiouridinylation"/>
    <property type="evidence" value="ECO:0007669"/>
    <property type="project" value="TreeGrafter"/>
</dbReference>
<evidence type="ECO:0000256" key="1">
    <source>
        <dbReference type="ARBA" id="ARBA00001966"/>
    </source>
</evidence>
<dbReference type="AlphaFoldDB" id="A0A1Q6DUW6"/>
<evidence type="ECO:0000313" key="8">
    <source>
        <dbReference type="EMBL" id="OKY78169.1"/>
    </source>
</evidence>
<keyword evidence="5" id="KW-0408">Iron</keyword>
<dbReference type="GO" id="GO:0003824">
    <property type="term" value="F:catalytic activity"/>
    <property type="evidence" value="ECO:0007669"/>
    <property type="project" value="InterPro"/>
</dbReference>
<keyword evidence="6" id="KW-0411">Iron-sulfur</keyword>
<dbReference type="InterPro" id="IPR006638">
    <property type="entry name" value="Elp3/MiaA/NifB-like_rSAM"/>
</dbReference>
<reference evidence="8" key="1">
    <citation type="submission" date="2016-12" db="EMBL/GenBank/DDBJ databases">
        <title>Discovery of methanogenic haloarchaea.</title>
        <authorList>
            <person name="Sorokin D.Y."/>
            <person name="Makarova K.S."/>
            <person name="Abbas B."/>
            <person name="Ferrer M."/>
            <person name="Golyshin P.N."/>
        </authorList>
    </citation>
    <scope>NUCLEOTIDE SEQUENCE [LARGE SCALE GENOMIC DNA]</scope>
    <source>
        <strain evidence="8">HMET1</strain>
    </source>
</reference>
<dbReference type="NCBIfam" id="TIGR01210">
    <property type="entry name" value="archaeosine biosynthesis radical SAM protein RaSEA"/>
    <property type="match status" value="1"/>
</dbReference>
<dbReference type="InterPro" id="IPR013785">
    <property type="entry name" value="Aldolase_TIM"/>
</dbReference>
<dbReference type="InParanoid" id="A0A1Q6DUW6"/>
<dbReference type="Pfam" id="PF04055">
    <property type="entry name" value="Radical_SAM"/>
    <property type="match status" value="1"/>
</dbReference>
<dbReference type="GO" id="GO:0046872">
    <property type="term" value="F:metal ion binding"/>
    <property type="evidence" value="ECO:0007669"/>
    <property type="project" value="UniProtKB-KW"/>
</dbReference>
<comment type="cofactor">
    <cofactor evidence="1">
        <name>[4Fe-4S] cluster</name>
        <dbReference type="ChEBI" id="CHEBI:49883"/>
    </cofactor>
</comment>
<proteinExistence type="predicted"/>
<keyword evidence="2" id="KW-0004">4Fe-4S</keyword>
<dbReference type="SMART" id="SM00729">
    <property type="entry name" value="Elp3"/>
    <property type="match status" value="1"/>
</dbReference>
<evidence type="ECO:0000256" key="4">
    <source>
        <dbReference type="ARBA" id="ARBA00022723"/>
    </source>
</evidence>
<dbReference type="Gene3D" id="3.20.20.70">
    <property type="entry name" value="Aldolase class I"/>
    <property type="match status" value="1"/>
</dbReference>
<evidence type="ECO:0000256" key="5">
    <source>
        <dbReference type="ARBA" id="ARBA00023004"/>
    </source>
</evidence>
<dbReference type="Proteomes" id="UP000185744">
    <property type="component" value="Unassembled WGS sequence"/>
</dbReference>
<evidence type="ECO:0000313" key="9">
    <source>
        <dbReference type="Proteomes" id="UP000185744"/>
    </source>
</evidence>
<accession>A0A1Q6DUW6</accession>
<comment type="caution">
    <text evidence="8">The sequence shown here is derived from an EMBL/GenBank/DDBJ whole genome shotgun (WGS) entry which is preliminary data.</text>
</comment>
<dbReference type="SFLD" id="SFLDG01082">
    <property type="entry name" value="B12-binding_domain_containing"/>
    <property type="match status" value="1"/>
</dbReference>
<gene>
    <name evidence="8" type="ORF">BTN85_0654</name>
</gene>
<evidence type="ECO:0000259" key="7">
    <source>
        <dbReference type="PROSITE" id="PS51918"/>
    </source>
</evidence>
<keyword evidence="4" id="KW-0479">Metal-binding</keyword>
<evidence type="ECO:0000256" key="3">
    <source>
        <dbReference type="ARBA" id="ARBA00022691"/>
    </source>
</evidence>
<protein>
    <submittedName>
        <fullName evidence="8">MiaB family Radical SAM enzyme</fullName>
    </submittedName>
</protein>
<dbReference type="STRING" id="1903181.BTN85_0654"/>
<dbReference type="SFLD" id="SFLDS00029">
    <property type="entry name" value="Radical_SAM"/>
    <property type="match status" value="1"/>
</dbReference>
<dbReference type="InterPro" id="IPR058240">
    <property type="entry name" value="rSAM_sf"/>
</dbReference>
<feature type="domain" description="Radical SAM core" evidence="7">
    <location>
        <begin position="36"/>
        <end position="274"/>
    </location>
</feature>
<organism evidence="8 9">
    <name type="scientific">Methanohalarchaeum thermophilum</name>
    <dbReference type="NCBI Taxonomy" id="1903181"/>
    <lineage>
        <taxon>Archaea</taxon>
        <taxon>Methanobacteriati</taxon>
        <taxon>Methanobacteriota</taxon>
        <taxon>Methanonatronarchaeia</taxon>
        <taxon>Methanonatronarchaeales</taxon>
        <taxon>Methanonatronarchaeaceae</taxon>
        <taxon>Candidatus Methanohalarchaeum</taxon>
    </lineage>
</organism>
<keyword evidence="3" id="KW-0949">S-adenosyl-L-methionine</keyword>
<dbReference type="InterPro" id="IPR039661">
    <property type="entry name" value="ELP3"/>
</dbReference>
<sequence>MSLNQWAKEIRRNQLKKEKDKPKDKPVYVNKSKIREKNELINCLTVILRTKGCSWARESGCTMCGYIYDSAKEVEDRDIFNQFKESIKKYGTKKPFVLKIFTSGSFLDKKEISKNLRDKIIDYIKREPKIRKLIIESRPEFITQNNLMDLLSEINKLEIAIGLETTNDEIRKDCINKNFTYNDFLKAAELIKDHNINLKTYLLLKPPFLTEKTAIEDIKSSIDDLRKLNVDKISINPCNIQKGTIVEYLFERDEYNPPWIWSLTDILKEYASYDFTLVSEPVAGGKKRGIHNCGKCDNEVLERVKDFSLHQDQTVFNETECECKLTWKNYVEIERKLHNTPKDFRRSTPKNK</sequence>
<dbReference type="PANTHER" id="PTHR11135:SF0">
    <property type="entry name" value="ELONGATOR COMPLEX PROTEIN 3"/>
    <property type="match status" value="1"/>
</dbReference>
<dbReference type="InterPro" id="IPR005909">
    <property type="entry name" value="RaSEA"/>
</dbReference>
<dbReference type="PANTHER" id="PTHR11135">
    <property type="entry name" value="HISTONE ACETYLTRANSFERASE-RELATED"/>
    <property type="match status" value="1"/>
</dbReference>
<dbReference type="SUPFAM" id="SSF102114">
    <property type="entry name" value="Radical SAM enzymes"/>
    <property type="match status" value="1"/>
</dbReference>
<dbReference type="GO" id="GO:0005737">
    <property type="term" value="C:cytoplasm"/>
    <property type="evidence" value="ECO:0007669"/>
    <property type="project" value="TreeGrafter"/>
</dbReference>
<evidence type="ECO:0000256" key="6">
    <source>
        <dbReference type="ARBA" id="ARBA00023014"/>
    </source>
</evidence>
<dbReference type="PROSITE" id="PS51918">
    <property type="entry name" value="RADICAL_SAM"/>
    <property type="match status" value="1"/>
</dbReference>
<dbReference type="PIRSF" id="PIRSF004954">
    <property type="entry name" value="Radical_SAM"/>
    <property type="match status" value="1"/>
</dbReference>
<keyword evidence="9" id="KW-1185">Reference proteome</keyword>
<dbReference type="InterPro" id="IPR007197">
    <property type="entry name" value="rSAM"/>
</dbReference>
<name>A0A1Q6DUW6_METT1</name>
<evidence type="ECO:0000256" key="2">
    <source>
        <dbReference type="ARBA" id="ARBA00022485"/>
    </source>
</evidence>
<dbReference type="EMBL" id="MSDW01000001">
    <property type="protein sequence ID" value="OKY78169.1"/>
    <property type="molecule type" value="Genomic_DNA"/>
</dbReference>